<accession>A0A5N6I870</accession>
<dbReference type="Proteomes" id="UP000325579">
    <property type="component" value="Unassembled WGS sequence"/>
</dbReference>
<organism evidence="1 2">
    <name type="scientific">Aspergillus pseudonomiae</name>
    <dbReference type="NCBI Taxonomy" id="1506151"/>
    <lineage>
        <taxon>Eukaryota</taxon>
        <taxon>Fungi</taxon>
        <taxon>Dikarya</taxon>
        <taxon>Ascomycota</taxon>
        <taxon>Pezizomycotina</taxon>
        <taxon>Eurotiomycetes</taxon>
        <taxon>Eurotiomycetidae</taxon>
        <taxon>Eurotiales</taxon>
        <taxon>Aspergillaceae</taxon>
        <taxon>Aspergillus</taxon>
        <taxon>Aspergillus subgen. Circumdati</taxon>
    </lineage>
</organism>
<gene>
    <name evidence="1" type="ORF">BDV37DRAFT_288503</name>
</gene>
<dbReference type="OrthoDB" id="4509620at2759"/>
<dbReference type="AlphaFoldDB" id="A0A5N7CW59"/>
<dbReference type="RefSeq" id="XP_031935755.1">
    <property type="nucleotide sequence ID" value="XM_032088278.1"/>
</dbReference>
<dbReference type="GeneID" id="43672969"/>
<protein>
    <submittedName>
        <fullName evidence="1">Uncharacterized protein</fullName>
    </submittedName>
</protein>
<evidence type="ECO:0000313" key="2">
    <source>
        <dbReference type="Proteomes" id="UP000325579"/>
    </source>
</evidence>
<reference evidence="1 2" key="1">
    <citation type="submission" date="2019-04" db="EMBL/GenBank/DDBJ databases">
        <authorList>
            <consortium name="DOE Joint Genome Institute"/>
            <person name="Mondo S."/>
            <person name="Kjaerbolling I."/>
            <person name="Vesth T."/>
            <person name="Frisvad J.C."/>
            <person name="Nybo J.L."/>
            <person name="Theobald S."/>
            <person name="Kildgaard S."/>
            <person name="Isbrandt T."/>
            <person name="Kuo A."/>
            <person name="Sato A."/>
            <person name="Lyhne E.K."/>
            <person name="Kogle M.E."/>
            <person name="Wiebenga A."/>
            <person name="Kun R.S."/>
            <person name="Lubbers R.J."/>
            <person name="Makela M.R."/>
            <person name="Barry K."/>
            <person name="Chovatia M."/>
            <person name="Clum A."/>
            <person name="Daum C."/>
            <person name="Haridas S."/>
            <person name="He G."/>
            <person name="LaButti K."/>
            <person name="Lipzen A."/>
            <person name="Riley R."/>
            <person name="Salamov A."/>
            <person name="Simmons B.A."/>
            <person name="Magnuson J.K."/>
            <person name="Henrissat B."/>
            <person name="Mortensen U.H."/>
            <person name="Larsen T.O."/>
            <person name="Devries R.P."/>
            <person name="Grigoriev I.V."/>
            <person name="Machida M."/>
            <person name="Baker S.E."/>
            <person name="Andersen M.R."/>
            <person name="Cantor M.N."/>
            <person name="Hua S.X."/>
        </authorList>
    </citation>
    <scope>NUCLEOTIDE SEQUENCE [LARGE SCALE GENOMIC DNA]</scope>
    <source>
        <strain evidence="1 2">CBS 119388</strain>
    </source>
</reference>
<dbReference type="EMBL" id="ML736857">
    <property type="protein sequence ID" value="KAE8398436.1"/>
    <property type="molecule type" value="Genomic_DNA"/>
</dbReference>
<sequence length="305" mass="33869">MHMRFLFLLAILVRGGLSKRDCDEKGMRCHWEGTSPICGSTDKSLGDTEVRDDGTYVLQEWSKDYNRLTLWNKNLVGYDCIRQGAYGESCYLGGYKRLWCKVKDPNPEASNDSEPLTGKPKAYTGWAFDGSDQALDLDDQCKSLPSFLSRNVGSIDIPCSLHNRTHSAICSLYSDSKCATEIITYDRSHYSLFANKQGERYGDIGSRVASIKCQVRANTDLWTSHVRSVDHPSNESVGQCPNEKCSSFCTGEPQSGGLYCSDYATCKRALSLGDACTKQQECGVNVCQNNTCQQASSSLGWYGYK</sequence>
<keyword evidence="2" id="KW-1185">Reference proteome</keyword>
<proteinExistence type="predicted"/>
<accession>A0A5N7CW59</accession>
<evidence type="ECO:0000313" key="1">
    <source>
        <dbReference type="EMBL" id="KAE8398436.1"/>
    </source>
</evidence>
<name>A0A5N7CW59_9EURO</name>